<keyword evidence="1" id="KW-0175">Coiled coil</keyword>
<reference evidence="2" key="1">
    <citation type="journal article" date="2020" name="mSystems">
        <title>Genome- and Community-Level Interaction Insights into Carbon Utilization and Element Cycling Functions of Hydrothermarchaeota in Hydrothermal Sediment.</title>
        <authorList>
            <person name="Zhou Z."/>
            <person name="Liu Y."/>
            <person name="Xu W."/>
            <person name="Pan J."/>
            <person name="Luo Z.H."/>
            <person name="Li M."/>
        </authorList>
    </citation>
    <scope>NUCLEOTIDE SEQUENCE [LARGE SCALE GENOMIC DNA]</scope>
    <source>
        <strain evidence="2">HyVt-74</strain>
    </source>
</reference>
<dbReference type="EMBL" id="DRTB01000217">
    <property type="protein sequence ID" value="HHE04988.1"/>
    <property type="molecule type" value="Genomic_DNA"/>
</dbReference>
<evidence type="ECO:0000313" key="2">
    <source>
        <dbReference type="EMBL" id="HHE04988.1"/>
    </source>
</evidence>
<organism evidence="2">
    <name type="scientific">candidate division WOR-3 bacterium</name>
    <dbReference type="NCBI Taxonomy" id="2052148"/>
    <lineage>
        <taxon>Bacteria</taxon>
        <taxon>Bacteria division WOR-3</taxon>
    </lineage>
</organism>
<proteinExistence type="predicted"/>
<feature type="coiled-coil region" evidence="1">
    <location>
        <begin position="28"/>
        <end position="55"/>
    </location>
</feature>
<accession>A0A7C5H984</accession>
<gene>
    <name evidence="2" type="ORF">ENL19_02875</name>
</gene>
<sequence length="248" mass="27478">MVVRENILPSEGGKLEKALTIVLQKILKWVAERDYDKALQDVEKLRKKYPSLTADELADKLINNKAIWAGIVGFGMGAIDTIPGLGQAIALAGIPSEIALLTKSQVQIIIRIILIYDEEVPRDELPYLVVSSFVFQCGANFVKTVAKEASIRLTKKAIQKFLRKNTLKMVKKVAKAIGIKFTKKGLLKKVPVIAIPVNAVVNYEDIKIAGKIAKKLFSPNYIVCPHCGELYHKNEKQCPKCGTLKPNI</sequence>
<protein>
    <submittedName>
        <fullName evidence="2">Zinc ribbon domain-containing protein</fullName>
    </submittedName>
</protein>
<evidence type="ECO:0000256" key="1">
    <source>
        <dbReference type="SAM" id="Coils"/>
    </source>
</evidence>
<comment type="caution">
    <text evidence="2">The sequence shown here is derived from an EMBL/GenBank/DDBJ whole genome shotgun (WGS) entry which is preliminary data.</text>
</comment>
<dbReference type="AlphaFoldDB" id="A0A7C5H984"/>
<dbReference type="Proteomes" id="UP000886110">
    <property type="component" value="Unassembled WGS sequence"/>
</dbReference>
<name>A0A7C5H984_UNCW3</name>